<dbReference type="InterPro" id="IPR034746">
    <property type="entry name" value="POTRA"/>
</dbReference>
<evidence type="ECO:0000256" key="8">
    <source>
        <dbReference type="SAM" id="MobiDB-lite"/>
    </source>
</evidence>
<comment type="subcellular location">
    <subcellularLocation>
        <location evidence="1">Membrane</location>
    </subcellularLocation>
</comment>
<dbReference type="AlphaFoldDB" id="C8XGY4"/>
<dbReference type="PANTHER" id="PTHR37820:SF1">
    <property type="entry name" value="CELL DIVISION PROTEIN FTSQ"/>
    <property type="match status" value="1"/>
</dbReference>
<dbReference type="RefSeq" id="WP_015749041.1">
    <property type="nucleotide sequence ID" value="NC_013235.1"/>
</dbReference>
<dbReference type="Gene3D" id="3.10.20.310">
    <property type="entry name" value="membrane protein fhac"/>
    <property type="match status" value="1"/>
</dbReference>
<dbReference type="EMBL" id="CP001737">
    <property type="protein sequence ID" value="ACV80215.1"/>
    <property type="molecule type" value="Genomic_DNA"/>
</dbReference>
<evidence type="ECO:0000256" key="9">
    <source>
        <dbReference type="SAM" id="Phobius"/>
    </source>
</evidence>
<dbReference type="Proteomes" id="UP000002218">
    <property type="component" value="Chromosome"/>
</dbReference>
<name>C8XGY4_NAKMY</name>
<feature type="compositionally biased region" description="Low complexity" evidence="8">
    <location>
        <begin position="1"/>
        <end position="16"/>
    </location>
</feature>
<dbReference type="InParanoid" id="C8XGY4"/>
<sequence>MSTTTSRPTGSSAGSSRGRGGRRDRRGRRTKPAAADKAASTPRPSGRRTWPWVVALVTVLAVLAGCVYVVFFSSMLAVSTVSITGTDDALTAKVRAVIDDPVGTPLARVNLDALAARVEGVPEVAAVEVARDWPDTVSISVTPRVPIAVTSANGQLWLLDAEGDPYLTVDSPPPGLVTVQLPTPGRNDPSTTAALSVVMALTPEFKSQVAVLSARTEFDVELTLIDRKKVIWGEPTDNAKKMQMLPALLAARDGTEYDITDPTLATVR</sequence>
<feature type="domain" description="POTRA" evidence="10">
    <location>
        <begin position="76"/>
        <end position="144"/>
    </location>
</feature>
<dbReference type="Pfam" id="PF03799">
    <property type="entry name" value="FtsQ_DivIB_C"/>
    <property type="match status" value="1"/>
</dbReference>
<keyword evidence="4 9" id="KW-0812">Transmembrane</keyword>
<gene>
    <name evidence="11" type="ordered locus">Namu_3922</name>
</gene>
<dbReference type="eggNOG" id="COG1589">
    <property type="taxonomic scope" value="Bacteria"/>
</dbReference>
<keyword evidence="2" id="KW-1003">Cell membrane</keyword>
<keyword evidence="5 9" id="KW-1133">Transmembrane helix</keyword>
<feature type="compositionally biased region" description="Basic residues" evidence="8">
    <location>
        <begin position="19"/>
        <end position="31"/>
    </location>
</feature>
<keyword evidence="3" id="KW-0132">Cell division</keyword>
<feature type="transmembrane region" description="Helical" evidence="9">
    <location>
        <begin position="50"/>
        <end position="71"/>
    </location>
</feature>
<keyword evidence="12" id="KW-1185">Reference proteome</keyword>
<dbReference type="InterPro" id="IPR005548">
    <property type="entry name" value="Cell_div_FtsQ/DivIB_C"/>
</dbReference>
<protein>
    <submittedName>
        <fullName evidence="11">Polypeptide-transport-associated domain protein FtsQ-type</fullName>
    </submittedName>
</protein>
<evidence type="ECO:0000259" key="10">
    <source>
        <dbReference type="PROSITE" id="PS51779"/>
    </source>
</evidence>
<evidence type="ECO:0000256" key="3">
    <source>
        <dbReference type="ARBA" id="ARBA00022618"/>
    </source>
</evidence>
<evidence type="ECO:0000256" key="6">
    <source>
        <dbReference type="ARBA" id="ARBA00023136"/>
    </source>
</evidence>
<evidence type="ECO:0000256" key="2">
    <source>
        <dbReference type="ARBA" id="ARBA00022475"/>
    </source>
</evidence>
<dbReference type="GO" id="GO:0005886">
    <property type="term" value="C:plasma membrane"/>
    <property type="evidence" value="ECO:0007669"/>
    <property type="project" value="TreeGrafter"/>
</dbReference>
<reference evidence="12" key="1">
    <citation type="submission" date="2009-09" db="EMBL/GenBank/DDBJ databases">
        <title>The complete genome of Nakamurella multipartita DSM 44233.</title>
        <authorList>
            <consortium name="US DOE Joint Genome Institute (JGI-PGF)"/>
            <person name="Lucas S."/>
            <person name="Copeland A."/>
            <person name="Lapidus A."/>
            <person name="Glavina del Rio T."/>
            <person name="Dalin E."/>
            <person name="Tice H."/>
            <person name="Bruce D."/>
            <person name="Goodwin L."/>
            <person name="Pitluck S."/>
            <person name="Kyrpides N."/>
            <person name="Mavromatis K."/>
            <person name="Ivanova N."/>
            <person name="Ovchinnikova G."/>
            <person name="Sims D."/>
            <person name="Meincke L."/>
            <person name="Brettin T."/>
            <person name="Detter J.C."/>
            <person name="Han C."/>
            <person name="Larimer F."/>
            <person name="Land M."/>
            <person name="Hauser L."/>
            <person name="Markowitz V."/>
            <person name="Cheng J.-F."/>
            <person name="Hugenholtz P."/>
            <person name="Woyke T."/>
            <person name="Wu D."/>
            <person name="Klenk H.-P."/>
            <person name="Eisen J.A."/>
        </authorList>
    </citation>
    <scope>NUCLEOTIDE SEQUENCE [LARGE SCALE GENOMIC DNA]</scope>
    <source>
        <strain evidence="12">ATCC 700099 / DSM 44233 / CIP 104796 / JCM 9543 / NBRC 105858 / Y-104</strain>
    </source>
</reference>
<accession>C8XGY4</accession>
<keyword evidence="7" id="KW-0131">Cell cycle</keyword>
<reference evidence="11 12" key="2">
    <citation type="journal article" date="2010" name="Stand. Genomic Sci.">
        <title>Complete genome sequence of Nakamurella multipartita type strain (Y-104).</title>
        <authorList>
            <person name="Tice H."/>
            <person name="Mayilraj S."/>
            <person name="Sims D."/>
            <person name="Lapidus A."/>
            <person name="Nolan M."/>
            <person name="Lucas S."/>
            <person name="Glavina Del Rio T."/>
            <person name="Copeland A."/>
            <person name="Cheng J.F."/>
            <person name="Meincke L."/>
            <person name="Bruce D."/>
            <person name="Goodwin L."/>
            <person name="Pitluck S."/>
            <person name="Ivanova N."/>
            <person name="Mavromatis K."/>
            <person name="Ovchinnikova G."/>
            <person name="Pati A."/>
            <person name="Chen A."/>
            <person name="Palaniappan K."/>
            <person name="Land M."/>
            <person name="Hauser L."/>
            <person name="Chang Y.J."/>
            <person name="Jeffries C.D."/>
            <person name="Detter J.C."/>
            <person name="Brettin T."/>
            <person name="Rohde M."/>
            <person name="Goker M."/>
            <person name="Bristow J."/>
            <person name="Eisen J.A."/>
            <person name="Markowitz V."/>
            <person name="Hugenholtz P."/>
            <person name="Kyrpides N.C."/>
            <person name="Klenk H.P."/>
            <person name="Chen F."/>
        </authorList>
    </citation>
    <scope>NUCLEOTIDE SEQUENCE [LARGE SCALE GENOMIC DNA]</scope>
    <source>
        <strain evidence="12">ATCC 700099 / DSM 44233 / CIP 104796 / JCM 9543 / NBRC 105858 / Y-104</strain>
    </source>
</reference>
<evidence type="ECO:0000256" key="4">
    <source>
        <dbReference type="ARBA" id="ARBA00022692"/>
    </source>
</evidence>
<organism evidence="11 12">
    <name type="scientific">Nakamurella multipartita (strain ATCC 700099 / DSM 44233 / CIP 104796 / JCM 9543 / NBRC 105858 / Y-104)</name>
    <name type="common">Microsphaera multipartita</name>
    <dbReference type="NCBI Taxonomy" id="479431"/>
    <lineage>
        <taxon>Bacteria</taxon>
        <taxon>Bacillati</taxon>
        <taxon>Actinomycetota</taxon>
        <taxon>Actinomycetes</taxon>
        <taxon>Nakamurellales</taxon>
        <taxon>Nakamurellaceae</taxon>
        <taxon>Nakamurella</taxon>
    </lineage>
</organism>
<evidence type="ECO:0000256" key="1">
    <source>
        <dbReference type="ARBA" id="ARBA00004370"/>
    </source>
</evidence>
<feature type="region of interest" description="Disordered" evidence="8">
    <location>
        <begin position="1"/>
        <end position="46"/>
    </location>
</feature>
<dbReference type="InterPro" id="IPR050487">
    <property type="entry name" value="FtsQ_DivIB"/>
</dbReference>
<keyword evidence="6 9" id="KW-0472">Membrane</keyword>
<evidence type="ECO:0000313" key="12">
    <source>
        <dbReference type="Proteomes" id="UP000002218"/>
    </source>
</evidence>
<dbReference type="HOGENOM" id="CLU_047677_1_0_11"/>
<dbReference type="STRING" id="479431.Namu_3922"/>
<dbReference type="PROSITE" id="PS51779">
    <property type="entry name" value="POTRA"/>
    <property type="match status" value="1"/>
</dbReference>
<proteinExistence type="predicted"/>
<dbReference type="PANTHER" id="PTHR37820">
    <property type="entry name" value="CELL DIVISION PROTEIN DIVIB"/>
    <property type="match status" value="1"/>
</dbReference>
<dbReference type="OrthoDB" id="9790760at2"/>
<evidence type="ECO:0000256" key="5">
    <source>
        <dbReference type="ARBA" id="ARBA00022989"/>
    </source>
</evidence>
<evidence type="ECO:0000256" key="7">
    <source>
        <dbReference type="ARBA" id="ARBA00023306"/>
    </source>
</evidence>
<dbReference type="KEGG" id="nml:Namu_3922"/>
<evidence type="ECO:0000313" key="11">
    <source>
        <dbReference type="EMBL" id="ACV80215.1"/>
    </source>
</evidence>
<dbReference type="GO" id="GO:0051301">
    <property type="term" value="P:cell division"/>
    <property type="evidence" value="ECO:0007669"/>
    <property type="project" value="UniProtKB-KW"/>
</dbReference>
<dbReference type="InterPro" id="IPR013685">
    <property type="entry name" value="POTRA_FtsQ_type"/>
</dbReference>
<dbReference type="Pfam" id="PF08478">
    <property type="entry name" value="POTRA_1"/>
    <property type="match status" value="1"/>
</dbReference>